<dbReference type="InterPro" id="IPR033756">
    <property type="entry name" value="YlxH/NBP35"/>
</dbReference>
<dbReference type="PROSITE" id="PS01215">
    <property type="entry name" value="MRP"/>
    <property type="match status" value="1"/>
</dbReference>
<dbReference type="PANTHER" id="PTHR23264:SF35">
    <property type="entry name" value="CYTOSOLIC FE-S CLUSTER ASSEMBLY FACTOR NUBP1"/>
    <property type="match status" value="1"/>
</dbReference>
<dbReference type="AlphaFoldDB" id="A0A0C2CQN7"/>
<dbReference type="Gene3D" id="1.10.150.20">
    <property type="entry name" value="5' to 3' exonuclease, C-terminal subdomain"/>
    <property type="match status" value="1"/>
</dbReference>
<evidence type="ECO:0000313" key="7">
    <source>
        <dbReference type="EMBL" id="KIH52107.1"/>
    </source>
</evidence>
<keyword evidence="3" id="KW-0547">Nucleotide-binding</keyword>
<evidence type="ECO:0000256" key="5">
    <source>
        <dbReference type="ARBA" id="ARBA00023004"/>
    </source>
</evidence>
<dbReference type="InterPro" id="IPR000808">
    <property type="entry name" value="Mrp-like_CS"/>
</dbReference>
<keyword evidence="6" id="KW-0411">Iron-sulfur</keyword>
<dbReference type="GO" id="GO:0005829">
    <property type="term" value="C:cytosol"/>
    <property type="evidence" value="ECO:0007669"/>
    <property type="project" value="TreeGrafter"/>
</dbReference>
<proteinExistence type="inferred from homology"/>
<keyword evidence="1" id="KW-0004">4Fe-4S</keyword>
<keyword evidence="2" id="KW-0479">Metal-binding</keyword>
<evidence type="ECO:0000256" key="1">
    <source>
        <dbReference type="ARBA" id="ARBA00022485"/>
    </source>
</evidence>
<dbReference type="PANTHER" id="PTHR23264">
    <property type="entry name" value="NUCLEOTIDE-BINDING PROTEIN NBP35 YEAST -RELATED"/>
    <property type="match status" value="1"/>
</dbReference>
<dbReference type="GO" id="GO:0140663">
    <property type="term" value="F:ATP-dependent FeS chaperone activity"/>
    <property type="evidence" value="ECO:0007669"/>
    <property type="project" value="InterPro"/>
</dbReference>
<dbReference type="InterPro" id="IPR027417">
    <property type="entry name" value="P-loop_NTPase"/>
</dbReference>
<accession>A0A0C2CQN7</accession>
<reference evidence="7 8" key="1">
    <citation type="submission" date="2013-12" db="EMBL/GenBank/DDBJ databases">
        <title>Draft genome of the parsitic nematode Ancylostoma duodenale.</title>
        <authorList>
            <person name="Mitreva M."/>
        </authorList>
    </citation>
    <scope>NUCLEOTIDE SEQUENCE [LARGE SCALE GENOMIC DNA]</scope>
    <source>
        <strain evidence="7 8">Zhejiang</strain>
    </source>
</reference>
<gene>
    <name evidence="7" type="ORF">ANCDUO_17793</name>
</gene>
<dbReference type="HAMAP" id="MF_02040">
    <property type="entry name" value="Mrp_NBP35"/>
    <property type="match status" value="1"/>
</dbReference>
<keyword evidence="8" id="KW-1185">Reference proteome</keyword>
<name>A0A0C2CQN7_9BILA</name>
<evidence type="ECO:0000256" key="3">
    <source>
        <dbReference type="ARBA" id="ARBA00022741"/>
    </source>
</evidence>
<protein>
    <recommendedName>
        <fullName evidence="9">Cytosolic Fe-S cluster assembly factor NUBP1 homolog</fullName>
    </recommendedName>
</protein>
<dbReference type="EMBL" id="KN744555">
    <property type="protein sequence ID" value="KIH52107.1"/>
    <property type="molecule type" value="Genomic_DNA"/>
</dbReference>
<dbReference type="CDD" id="cd02037">
    <property type="entry name" value="Mrp_NBP35"/>
    <property type="match status" value="1"/>
</dbReference>
<sequence length="342" mass="36975">MLSYFRLLYNFGSLKAIAEASEEQLALCPGLGPIRAKNLYNYLRTPSVCDKKRVFSVKLRLIRFARQLMGDVPANANVGCPGVGSAGAGKASGCAGCPNQGACSTGQAPKPDDDIRLIQDRFSGIKHKILILSGKGGVGKSTVTTSLARALAADTSKQVAILDVDICGPSQPRMLGVEDEEVHDSADGWTPVAVRENLLLMSIAFLLGNKNDAVIWRGARKNGMIKQFLRDVDWGEVDYLLIDTPPGTSDEHISLVQFLLQAGSLDGAIIVSTPQEVSLLDVRKEVSFCHKTKVPILGVIENMAKFVCPHCNHTSILFPSTTGKCCKTFRRLSLLFPHLVKP</sequence>
<evidence type="ECO:0000313" key="8">
    <source>
        <dbReference type="Proteomes" id="UP000054047"/>
    </source>
</evidence>
<dbReference type="OrthoDB" id="1741334at2759"/>
<dbReference type="SUPFAM" id="SSF47781">
    <property type="entry name" value="RuvA domain 2-like"/>
    <property type="match status" value="1"/>
</dbReference>
<dbReference type="Proteomes" id="UP000054047">
    <property type="component" value="Unassembled WGS sequence"/>
</dbReference>
<evidence type="ECO:0000256" key="4">
    <source>
        <dbReference type="ARBA" id="ARBA00022840"/>
    </source>
</evidence>
<dbReference type="InterPro" id="IPR019591">
    <property type="entry name" value="Mrp/NBP35_ATP-bd"/>
</dbReference>
<dbReference type="SUPFAM" id="SSF52540">
    <property type="entry name" value="P-loop containing nucleoside triphosphate hydrolases"/>
    <property type="match status" value="1"/>
</dbReference>
<evidence type="ECO:0008006" key="9">
    <source>
        <dbReference type="Google" id="ProtNLM"/>
    </source>
</evidence>
<keyword evidence="4" id="KW-0067">ATP-binding</keyword>
<dbReference type="GO" id="GO:0051539">
    <property type="term" value="F:4 iron, 4 sulfur cluster binding"/>
    <property type="evidence" value="ECO:0007669"/>
    <property type="project" value="UniProtKB-KW"/>
</dbReference>
<dbReference type="InterPro" id="IPR010994">
    <property type="entry name" value="RuvA_2-like"/>
</dbReference>
<dbReference type="Pfam" id="PF10609">
    <property type="entry name" value="ParA"/>
    <property type="match status" value="1"/>
</dbReference>
<dbReference type="Gene3D" id="3.40.50.300">
    <property type="entry name" value="P-loop containing nucleotide triphosphate hydrolases"/>
    <property type="match status" value="1"/>
</dbReference>
<dbReference type="GO" id="GO:0005524">
    <property type="term" value="F:ATP binding"/>
    <property type="evidence" value="ECO:0007669"/>
    <property type="project" value="UniProtKB-KW"/>
</dbReference>
<keyword evidence="5" id="KW-0408">Iron</keyword>
<organism evidence="7 8">
    <name type="scientific">Ancylostoma duodenale</name>
    <dbReference type="NCBI Taxonomy" id="51022"/>
    <lineage>
        <taxon>Eukaryota</taxon>
        <taxon>Metazoa</taxon>
        <taxon>Ecdysozoa</taxon>
        <taxon>Nematoda</taxon>
        <taxon>Chromadorea</taxon>
        <taxon>Rhabditida</taxon>
        <taxon>Rhabditina</taxon>
        <taxon>Rhabditomorpha</taxon>
        <taxon>Strongyloidea</taxon>
        <taxon>Ancylostomatidae</taxon>
        <taxon>Ancylostomatinae</taxon>
        <taxon>Ancylostoma</taxon>
    </lineage>
</organism>
<dbReference type="GO" id="GO:0016226">
    <property type="term" value="P:iron-sulfur cluster assembly"/>
    <property type="evidence" value="ECO:0007669"/>
    <property type="project" value="InterPro"/>
</dbReference>
<evidence type="ECO:0000256" key="2">
    <source>
        <dbReference type="ARBA" id="ARBA00022723"/>
    </source>
</evidence>
<dbReference type="GO" id="GO:0046872">
    <property type="term" value="F:metal ion binding"/>
    <property type="evidence" value="ECO:0007669"/>
    <property type="project" value="UniProtKB-KW"/>
</dbReference>
<evidence type="ECO:0000256" key="6">
    <source>
        <dbReference type="ARBA" id="ARBA00023014"/>
    </source>
</evidence>